<keyword evidence="1" id="KW-0472">Membrane</keyword>
<dbReference type="Proteomes" id="UP000316343">
    <property type="component" value="Unassembled WGS sequence"/>
</dbReference>
<keyword evidence="1" id="KW-0812">Transmembrane</keyword>
<evidence type="ECO:0000313" key="2">
    <source>
        <dbReference type="EMBL" id="TRD11839.1"/>
    </source>
</evidence>
<evidence type="ECO:0000256" key="1">
    <source>
        <dbReference type="SAM" id="Phobius"/>
    </source>
</evidence>
<reference evidence="2 3" key="1">
    <citation type="submission" date="2019-06" db="EMBL/GenBank/DDBJ databases">
        <title>Erythrobacter insulae sp. nov., isolated from a tidal flat.</title>
        <authorList>
            <person name="Yoon J.-H."/>
        </authorList>
    </citation>
    <scope>NUCLEOTIDE SEQUENCE [LARGE SCALE GENOMIC DNA]</scope>
    <source>
        <strain evidence="2 3">JBTF-M21</strain>
    </source>
</reference>
<feature type="transmembrane region" description="Helical" evidence="1">
    <location>
        <begin position="126"/>
        <end position="149"/>
    </location>
</feature>
<evidence type="ECO:0000313" key="3">
    <source>
        <dbReference type="Proteomes" id="UP000316343"/>
    </source>
</evidence>
<keyword evidence="1" id="KW-1133">Transmembrane helix</keyword>
<feature type="transmembrane region" description="Helical" evidence="1">
    <location>
        <begin position="161"/>
        <end position="180"/>
    </location>
</feature>
<dbReference type="AlphaFoldDB" id="A0A547PCH3"/>
<comment type="caution">
    <text evidence="2">The sequence shown here is derived from an EMBL/GenBank/DDBJ whole genome shotgun (WGS) entry which is preliminary data.</text>
</comment>
<name>A0A547PCH3_9SPHN</name>
<organism evidence="2 3">
    <name type="scientific">Erythrobacter insulae</name>
    <dbReference type="NCBI Taxonomy" id="2584124"/>
    <lineage>
        <taxon>Bacteria</taxon>
        <taxon>Pseudomonadati</taxon>
        <taxon>Pseudomonadota</taxon>
        <taxon>Alphaproteobacteria</taxon>
        <taxon>Sphingomonadales</taxon>
        <taxon>Erythrobacteraceae</taxon>
        <taxon>Erythrobacter/Porphyrobacter group</taxon>
        <taxon>Erythrobacter</taxon>
    </lineage>
</organism>
<dbReference type="EMBL" id="VHJK01000001">
    <property type="protein sequence ID" value="TRD11839.1"/>
    <property type="molecule type" value="Genomic_DNA"/>
</dbReference>
<feature type="transmembrane region" description="Helical" evidence="1">
    <location>
        <begin position="67"/>
        <end position="87"/>
    </location>
</feature>
<feature type="transmembrane region" description="Helical" evidence="1">
    <location>
        <begin position="35"/>
        <end position="55"/>
    </location>
</feature>
<dbReference type="RefSeq" id="WP_142788111.1">
    <property type="nucleotide sequence ID" value="NZ_VHJK01000001.1"/>
</dbReference>
<keyword evidence="3" id="KW-1185">Reference proteome</keyword>
<proteinExistence type="predicted"/>
<accession>A0A547PCH3</accession>
<gene>
    <name evidence="2" type="ORF">FGU71_08210</name>
</gene>
<evidence type="ECO:0008006" key="4">
    <source>
        <dbReference type="Google" id="ProtNLM"/>
    </source>
</evidence>
<protein>
    <recommendedName>
        <fullName evidence="4">GDT1 family protein</fullName>
    </recommendedName>
</protein>
<feature type="transmembrane region" description="Helical" evidence="1">
    <location>
        <begin position="99"/>
        <end position="119"/>
    </location>
</feature>
<sequence>MDAFMFTLLLTFIIALGGRDQMIIAQFSDELERTTGLLLVGMACAAASAAAMAYAGWTIAAMLPTRAANMLVAIALAFAGLELFWRVKLKPMKEPTRSYVAIGVVIFLRQFGDAARFVVFAFAAQAVYPVLTIAGGALGGMAAIALGWAVGKNTLDRYPLFLGRLFFGGCLLVAALFLGLNARFAVM</sequence>
<dbReference type="OrthoDB" id="7502135at2"/>